<reference evidence="1 2" key="1">
    <citation type="submission" date="2018-12" db="EMBL/GenBank/DDBJ databases">
        <authorList>
            <person name="Kim S.-J."/>
            <person name="Jung G.-Y."/>
        </authorList>
    </citation>
    <scope>NUCLEOTIDE SEQUENCE [LARGE SCALE GENOMIC DNA]</scope>
    <source>
        <strain evidence="1 2">03SU3-P</strain>
    </source>
</reference>
<gene>
    <name evidence="1" type="ORF">D7D48_05915</name>
</gene>
<sequence length="175" mass="18435">MLSLSSVSFQADAQSAIEPVILAPANGSVIQSGTEIVLKLREELTTDKKKLKAGYRFQMEVAEPVRLNNQIIIPPGTPAIGEVTEVRNKGMWGKSGYIEARAISMRIGGRTIRLSGSFDDKGAPGTDIIPVVGFFTSGRSATIASGSTVKAFLDEDIVVAQPPATSPAPAKPAPK</sequence>
<comment type="caution">
    <text evidence="1">The sequence shown here is derived from an EMBL/GenBank/DDBJ whole genome shotgun (WGS) entry which is preliminary data.</text>
</comment>
<keyword evidence="2" id="KW-1185">Reference proteome</keyword>
<evidence type="ECO:0000313" key="2">
    <source>
        <dbReference type="Proteomes" id="UP000268553"/>
    </source>
</evidence>
<accession>A0A3R8R681</accession>
<organism evidence="1 2">
    <name type="scientific">Sphingorhabdus wooponensis</name>
    <dbReference type="NCBI Taxonomy" id="940136"/>
    <lineage>
        <taxon>Bacteria</taxon>
        <taxon>Pseudomonadati</taxon>
        <taxon>Pseudomonadota</taxon>
        <taxon>Alphaproteobacteria</taxon>
        <taxon>Sphingomonadales</taxon>
        <taxon>Sphingomonadaceae</taxon>
        <taxon>Sphingorhabdus</taxon>
    </lineage>
</organism>
<protein>
    <submittedName>
        <fullName evidence="1">Uncharacterized protein</fullName>
    </submittedName>
</protein>
<name>A0A3R8R681_9SPHN</name>
<proteinExistence type="predicted"/>
<dbReference type="OrthoDB" id="117664at2"/>
<dbReference type="EMBL" id="RWJI01000001">
    <property type="protein sequence ID" value="RRQ52892.1"/>
    <property type="molecule type" value="Genomic_DNA"/>
</dbReference>
<evidence type="ECO:0000313" key="1">
    <source>
        <dbReference type="EMBL" id="RRQ52892.1"/>
    </source>
</evidence>
<dbReference type="AlphaFoldDB" id="A0A3R8R681"/>
<dbReference type="Proteomes" id="UP000268553">
    <property type="component" value="Unassembled WGS sequence"/>
</dbReference>